<dbReference type="Proteomes" id="UP000054097">
    <property type="component" value="Unassembled WGS sequence"/>
</dbReference>
<dbReference type="PANTHER" id="PTHR23407:SF1">
    <property type="entry name" value="5-FORMYLTETRAHYDROFOLATE CYCLO-LIGASE"/>
    <property type="match status" value="1"/>
</dbReference>
<dbReference type="PIRSF" id="PIRSF006806">
    <property type="entry name" value="FTHF_cligase"/>
    <property type="match status" value="1"/>
</dbReference>
<evidence type="ECO:0000256" key="4">
    <source>
        <dbReference type="ARBA" id="ARBA00036539"/>
    </source>
</evidence>
<dbReference type="Gene3D" id="3.40.50.10420">
    <property type="entry name" value="NagB/RpiA/CoA transferase-like"/>
    <property type="match status" value="1"/>
</dbReference>
<evidence type="ECO:0000256" key="2">
    <source>
        <dbReference type="ARBA" id="ARBA00022741"/>
    </source>
</evidence>
<dbReference type="AlphaFoldDB" id="A0A0C3B5E0"/>
<accession>A0A0C3B5E0</accession>
<dbReference type="GO" id="GO:0046872">
    <property type="term" value="F:metal ion binding"/>
    <property type="evidence" value="ECO:0007669"/>
    <property type="project" value="UniProtKB-KW"/>
</dbReference>
<feature type="binding site" evidence="6">
    <location>
        <position position="54"/>
    </location>
    <ligand>
        <name>substrate</name>
    </ligand>
</feature>
<reference evidence="8 9" key="1">
    <citation type="submission" date="2014-04" db="EMBL/GenBank/DDBJ databases">
        <authorList>
            <consortium name="DOE Joint Genome Institute"/>
            <person name="Kuo A."/>
            <person name="Zuccaro A."/>
            <person name="Kohler A."/>
            <person name="Nagy L.G."/>
            <person name="Floudas D."/>
            <person name="Copeland A."/>
            <person name="Barry K.W."/>
            <person name="Cichocki N."/>
            <person name="Veneault-Fourrey C."/>
            <person name="LaButti K."/>
            <person name="Lindquist E.A."/>
            <person name="Lipzen A."/>
            <person name="Lundell T."/>
            <person name="Morin E."/>
            <person name="Murat C."/>
            <person name="Sun H."/>
            <person name="Tunlid A."/>
            <person name="Henrissat B."/>
            <person name="Grigoriev I.V."/>
            <person name="Hibbett D.S."/>
            <person name="Martin F."/>
            <person name="Nordberg H.P."/>
            <person name="Cantor M.N."/>
            <person name="Hua S.X."/>
        </authorList>
    </citation>
    <scope>NUCLEOTIDE SEQUENCE [LARGE SCALE GENOMIC DNA]</scope>
    <source>
        <strain evidence="8 9">MAFF 305830</strain>
    </source>
</reference>
<keyword evidence="7" id="KW-0479">Metal-binding</keyword>
<dbReference type="InterPro" id="IPR024185">
    <property type="entry name" value="FTHF_cligase-like_sf"/>
</dbReference>
<feature type="binding site" evidence="6">
    <location>
        <begin position="8"/>
        <end position="12"/>
    </location>
    <ligand>
        <name>ATP</name>
        <dbReference type="ChEBI" id="CHEBI:30616"/>
    </ligand>
</feature>
<evidence type="ECO:0000256" key="5">
    <source>
        <dbReference type="ARBA" id="ARBA00038966"/>
    </source>
</evidence>
<name>A0A0C3B5E0_SERVB</name>
<dbReference type="GO" id="GO:0005739">
    <property type="term" value="C:mitochondrion"/>
    <property type="evidence" value="ECO:0007669"/>
    <property type="project" value="TreeGrafter"/>
</dbReference>
<evidence type="ECO:0000313" key="8">
    <source>
        <dbReference type="EMBL" id="KIM26671.1"/>
    </source>
</evidence>
<dbReference type="GO" id="GO:0030272">
    <property type="term" value="F:5-formyltetrahydrofolate cyclo-ligase activity"/>
    <property type="evidence" value="ECO:0007669"/>
    <property type="project" value="UniProtKB-EC"/>
</dbReference>
<dbReference type="HOGENOM" id="CLU_066245_2_1_1"/>
<keyword evidence="2 6" id="KW-0547">Nucleotide-binding</keyword>
<keyword evidence="3 6" id="KW-0067">ATP-binding</keyword>
<dbReference type="STRING" id="933852.A0A0C3B5E0"/>
<keyword evidence="7" id="KW-0460">Magnesium</keyword>
<dbReference type="OrthoDB" id="2015992at2759"/>
<evidence type="ECO:0000256" key="1">
    <source>
        <dbReference type="ARBA" id="ARBA00010638"/>
    </source>
</evidence>
<feature type="binding site" evidence="6">
    <location>
        <position position="60"/>
    </location>
    <ligand>
        <name>substrate</name>
    </ligand>
</feature>
<comment type="cofactor">
    <cofactor evidence="7">
        <name>Mg(2+)</name>
        <dbReference type="ChEBI" id="CHEBI:18420"/>
    </cofactor>
</comment>
<dbReference type="GO" id="GO:0009396">
    <property type="term" value="P:folic acid-containing compound biosynthetic process"/>
    <property type="evidence" value="ECO:0007669"/>
    <property type="project" value="TreeGrafter"/>
</dbReference>
<organism evidence="8 9">
    <name type="scientific">Serendipita vermifera MAFF 305830</name>
    <dbReference type="NCBI Taxonomy" id="933852"/>
    <lineage>
        <taxon>Eukaryota</taxon>
        <taxon>Fungi</taxon>
        <taxon>Dikarya</taxon>
        <taxon>Basidiomycota</taxon>
        <taxon>Agaricomycotina</taxon>
        <taxon>Agaricomycetes</taxon>
        <taxon>Sebacinales</taxon>
        <taxon>Serendipitaceae</taxon>
        <taxon>Serendipita</taxon>
    </lineage>
</organism>
<dbReference type="GO" id="GO:0035999">
    <property type="term" value="P:tetrahydrofolate interconversion"/>
    <property type="evidence" value="ECO:0007669"/>
    <property type="project" value="TreeGrafter"/>
</dbReference>
<keyword evidence="9" id="KW-1185">Reference proteome</keyword>
<evidence type="ECO:0000256" key="6">
    <source>
        <dbReference type="PIRSR" id="PIRSR006806-1"/>
    </source>
</evidence>
<evidence type="ECO:0000256" key="3">
    <source>
        <dbReference type="ARBA" id="ARBA00022840"/>
    </source>
</evidence>
<feature type="binding site" evidence="6">
    <location>
        <begin position="152"/>
        <end position="160"/>
    </location>
    <ligand>
        <name>ATP</name>
        <dbReference type="ChEBI" id="CHEBI:30616"/>
    </ligand>
</feature>
<dbReference type="SUPFAM" id="SSF100950">
    <property type="entry name" value="NagB/RpiA/CoA transferase-like"/>
    <property type="match status" value="1"/>
</dbReference>
<dbReference type="Pfam" id="PF01812">
    <property type="entry name" value="5-FTHF_cyc-lig"/>
    <property type="match status" value="1"/>
</dbReference>
<sequence length="217" mass="23827">MTTVKAAKAALRKSMRLRLANITAESLTSQSAAVTRHVLSHPAFQKSNAVACYLSMPKGEIQTDEIVNAVLAEGKTLYVPRLKTLAESSVMEFLRIHSKEDLESNLVPGVWGIREPSVEYDSTPRESASSPSSPPIDLILMPGMAFDRTLSRLGHGKGYYDRFISTYRSSLPETSEKHEVFLCGLGLDEQVLEDGTIPMTETDVRLNSLITSQGVQV</sequence>
<gene>
    <name evidence="8" type="ORF">M408DRAFT_330445</name>
</gene>
<dbReference type="InterPro" id="IPR002698">
    <property type="entry name" value="FTHF_cligase"/>
</dbReference>
<proteinExistence type="inferred from homology"/>
<dbReference type="PANTHER" id="PTHR23407">
    <property type="entry name" value="ATPASE INHIBITOR/5-FORMYLTETRAHYDROFOLATE CYCLO-LIGASE"/>
    <property type="match status" value="1"/>
</dbReference>
<dbReference type="InterPro" id="IPR037171">
    <property type="entry name" value="NagB/RpiA_transferase-like"/>
</dbReference>
<comment type="catalytic activity">
    <reaction evidence="4 7">
        <text>(6S)-5-formyl-5,6,7,8-tetrahydrofolate + ATP = (6R)-5,10-methenyltetrahydrofolate + ADP + phosphate</text>
        <dbReference type="Rhea" id="RHEA:10488"/>
        <dbReference type="ChEBI" id="CHEBI:30616"/>
        <dbReference type="ChEBI" id="CHEBI:43474"/>
        <dbReference type="ChEBI" id="CHEBI:57455"/>
        <dbReference type="ChEBI" id="CHEBI:57457"/>
        <dbReference type="ChEBI" id="CHEBI:456216"/>
        <dbReference type="EC" id="6.3.3.2"/>
    </reaction>
</comment>
<reference evidence="9" key="2">
    <citation type="submission" date="2015-01" db="EMBL/GenBank/DDBJ databases">
        <title>Evolutionary Origins and Diversification of the Mycorrhizal Mutualists.</title>
        <authorList>
            <consortium name="DOE Joint Genome Institute"/>
            <consortium name="Mycorrhizal Genomics Consortium"/>
            <person name="Kohler A."/>
            <person name="Kuo A."/>
            <person name="Nagy L.G."/>
            <person name="Floudas D."/>
            <person name="Copeland A."/>
            <person name="Barry K.W."/>
            <person name="Cichocki N."/>
            <person name="Veneault-Fourrey C."/>
            <person name="LaButti K."/>
            <person name="Lindquist E.A."/>
            <person name="Lipzen A."/>
            <person name="Lundell T."/>
            <person name="Morin E."/>
            <person name="Murat C."/>
            <person name="Riley R."/>
            <person name="Ohm R."/>
            <person name="Sun H."/>
            <person name="Tunlid A."/>
            <person name="Henrissat B."/>
            <person name="Grigoriev I.V."/>
            <person name="Hibbett D.S."/>
            <person name="Martin F."/>
        </authorList>
    </citation>
    <scope>NUCLEOTIDE SEQUENCE [LARGE SCALE GENOMIC DNA]</scope>
    <source>
        <strain evidence="9">MAFF 305830</strain>
    </source>
</reference>
<comment type="similarity">
    <text evidence="1 7">Belongs to the 5-formyltetrahydrofolate cyclo-ligase family.</text>
</comment>
<evidence type="ECO:0000256" key="7">
    <source>
        <dbReference type="RuleBase" id="RU361279"/>
    </source>
</evidence>
<dbReference type="EMBL" id="KN824304">
    <property type="protein sequence ID" value="KIM26671.1"/>
    <property type="molecule type" value="Genomic_DNA"/>
</dbReference>
<dbReference type="NCBIfam" id="TIGR02727">
    <property type="entry name" value="MTHFS_bact"/>
    <property type="match status" value="1"/>
</dbReference>
<dbReference type="EC" id="6.3.3.2" evidence="5 7"/>
<dbReference type="GO" id="GO:0005524">
    <property type="term" value="F:ATP binding"/>
    <property type="evidence" value="ECO:0007669"/>
    <property type="project" value="UniProtKB-KW"/>
</dbReference>
<protein>
    <recommendedName>
        <fullName evidence="5 7">5-formyltetrahydrofolate cyclo-ligase</fullName>
        <ecNumber evidence="5 7">6.3.3.2</ecNumber>
    </recommendedName>
</protein>
<evidence type="ECO:0000313" key="9">
    <source>
        <dbReference type="Proteomes" id="UP000054097"/>
    </source>
</evidence>